<dbReference type="EMBL" id="CAAALY010008731">
    <property type="protein sequence ID" value="VEL10343.1"/>
    <property type="molecule type" value="Genomic_DNA"/>
</dbReference>
<proteinExistence type="predicted"/>
<protein>
    <submittedName>
        <fullName evidence="1">Uncharacterized protein</fullName>
    </submittedName>
</protein>
<dbReference type="Proteomes" id="UP000784294">
    <property type="component" value="Unassembled WGS sequence"/>
</dbReference>
<name>A0A448WFC2_9PLAT</name>
<reference evidence="1" key="1">
    <citation type="submission" date="2018-11" db="EMBL/GenBank/DDBJ databases">
        <authorList>
            <consortium name="Pathogen Informatics"/>
        </authorList>
    </citation>
    <scope>NUCLEOTIDE SEQUENCE</scope>
</reference>
<gene>
    <name evidence="1" type="ORF">PXEA_LOCUS3783</name>
</gene>
<dbReference type="AlphaFoldDB" id="A0A448WFC2"/>
<evidence type="ECO:0000313" key="2">
    <source>
        <dbReference type="Proteomes" id="UP000784294"/>
    </source>
</evidence>
<comment type="caution">
    <text evidence="1">The sequence shown here is derived from an EMBL/GenBank/DDBJ whole genome shotgun (WGS) entry which is preliminary data.</text>
</comment>
<keyword evidence="2" id="KW-1185">Reference proteome</keyword>
<organism evidence="1 2">
    <name type="scientific">Protopolystoma xenopodis</name>
    <dbReference type="NCBI Taxonomy" id="117903"/>
    <lineage>
        <taxon>Eukaryota</taxon>
        <taxon>Metazoa</taxon>
        <taxon>Spiralia</taxon>
        <taxon>Lophotrochozoa</taxon>
        <taxon>Platyhelminthes</taxon>
        <taxon>Monogenea</taxon>
        <taxon>Polyopisthocotylea</taxon>
        <taxon>Polystomatidea</taxon>
        <taxon>Polystomatidae</taxon>
        <taxon>Protopolystoma</taxon>
    </lineage>
</organism>
<sequence>MLFVQRWINAIPGDAVLWAQTSLTTCVQLANAQGFPSQSDIAAANAAITANVTGHPSSPSDSTIASVNAGGGANGGGNANGANSVIAAGLGSGSGGAVVGATRGILDTAGHGEVQTTIAQLAEGELIILNDYIDVDYTFIYISKLLILVGRI</sequence>
<accession>A0A448WFC2</accession>
<evidence type="ECO:0000313" key="1">
    <source>
        <dbReference type="EMBL" id="VEL10343.1"/>
    </source>
</evidence>